<evidence type="ECO:0000313" key="12">
    <source>
        <dbReference type="EMBL" id="UXE59946.1"/>
    </source>
</evidence>
<dbReference type="Proteomes" id="UP001065613">
    <property type="component" value="Chromosome"/>
</dbReference>
<dbReference type="PROSITE" id="PS00107">
    <property type="entry name" value="PROTEIN_KINASE_ATP"/>
    <property type="match status" value="1"/>
</dbReference>
<evidence type="ECO:0000256" key="5">
    <source>
        <dbReference type="ARBA" id="ARBA00022777"/>
    </source>
</evidence>
<dbReference type="InterPro" id="IPR011009">
    <property type="entry name" value="Kinase-like_dom_sf"/>
</dbReference>
<dbReference type="EC" id="2.7.11.1" evidence="1"/>
<dbReference type="PROSITE" id="PS50011">
    <property type="entry name" value="PROTEIN_KINASE_DOM"/>
    <property type="match status" value="1"/>
</dbReference>
<feature type="region of interest" description="Disordered" evidence="10">
    <location>
        <begin position="409"/>
        <end position="432"/>
    </location>
</feature>
<name>A0A977KVZ7_9CYAN</name>
<comment type="catalytic activity">
    <reaction evidence="8">
        <text>L-seryl-[protein] + ATP = O-phospho-L-seryl-[protein] + ADP + H(+)</text>
        <dbReference type="Rhea" id="RHEA:17989"/>
        <dbReference type="Rhea" id="RHEA-COMP:9863"/>
        <dbReference type="Rhea" id="RHEA-COMP:11604"/>
        <dbReference type="ChEBI" id="CHEBI:15378"/>
        <dbReference type="ChEBI" id="CHEBI:29999"/>
        <dbReference type="ChEBI" id="CHEBI:30616"/>
        <dbReference type="ChEBI" id="CHEBI:83421"/>
        <dbReference type="ChEBI" id="CHEBI:456216"/>
        <dbReference type="EC" id="2.7.11.1"/>
    </reaction>
</comment>
<dbReference type="SUPFAM" id="SSF56112">
    <property type="entry name" value="Protein kinase-like (PK-like)"/>
    <property type="match status" value="1"/>
</dbReference>
<accession>A0A977KVZ7</accession>
<protein>
    <recommendedName>
        <fullName evidence="1">non-specific serine/threonine protein kinase</fullName>
        <ecNumber evidence="1">2.7.11.1</ecNumber>
    </recommendedName>
</protein>
<proteinExistence type="predicted"/>
<feature type="domain" description="Protein kinase" evidence="11">
    <location>
        <begin position="15"/>
        <end position="284"/>
    </location>
</feature>
<dbReference type="InterPro" id="IPR000719">
    <property type="entry name" value="Prot_kinase_dom"/>
</dbReference>
<dbReference type="EMBL" id="CP073041">
    <property type="protein sequence ID" value="UXE59946.1"/>
    <property type="molecule type" value="Genomic_DNA"/>
</dbReference>
<dbReference type="AlphaFoldDB" id="A0A977KVZ7"/>
<dbReference type="Pfam" id="PF00069">
    <property type="entry name" value="Pkinase"/>
    <property type="match status" value="1"/>
</dbReference>
<keyword evidence="2" id="KW-0723">Serine/threonine-protein kinase</keyword>
<keyword evidence="5 12" id="KW-0418">Kinase</keyword>
<feature type="compositionally biased region" description="Polar residues" evidence="10">
    <location>
        <begin position="306"/>
        <end position="325"/>
    </location>
</feature>
<evidence type="ECO:0000256" key="8">
    <source>
        <dbReference type="ARBA" id="ARBA00048679"/>
    </source>
</evidence>
<evidence type="ECO:0000256" key="10">
    <source>
        <dbReference type="SAM" id="MobiDB-lite"/>
    </source>
</evidence>
<feature type="binding site" evidence="9">
    <location>
        <position position="45"/>
    </location>
    <ligand>
        <name>ATP</name>
        <dbReference type="ChEBI" id="CHEBI:30616"/>
    </ligand>
</feature>
<dbReference type="PANTHER" id="PTHR24363">
    <property type="entry name" value="SERINE/THREONINE PROTEIN KINASE"/>
    <property type="match status" value="1"/>
</dbReference>
<keyword evidence="4 9" id="KW-0547">Nucleotide-binding</keyword>
<dbReference type="GO" id="GO:0004674">
    <property type="term" value="F:protein serine/threonine kinase activity"/>
    <property type="evidence" value="ECO:0007669"/>
    <property type="project" value="UniProtKB-KW"/>
</dbReference>
<dbReference type="Gene3D" id="3.30.200.20">
    <property type="entry name" value="Phosphorylase Kinase, domain 1"/>
    <property type="match status" value="1"/>
</dbReference>
<dbReference type="GO" id="GO:0005524">
    <property type="term" value="F:ATP binding"/>
    <property type="evidence" value="ECO:0007669"/>
    <property type="project" value="UniProtKB-UniRule"/>
</dbReference>
<organism evidence="12">
    <name type="scientific">Woronichinia naegeliana WA131</name>
    <dbReference type="NCBI Taxonomy" id="2824559"/>
    <lineage>
        <taxon>Bacteria</taxon>
        <taxon>Bacillati</taxon>
        <taxon>Cyanobacteriota</taxon>
        <taxon>Cyanophyceae</taxon>
        <taxon>Synechococcales</taxon>
        <taxon>Coelosphaeriaceae</taxon>
        <taxon>Woronichinia</taxon>
    </lineage>
</organism>
<comment type="catalytic activity">
    <reaction evidence="7">
        <text>L-threonyl-[protein] + ATP = O-phospho-L-threonyl-[protein] + ADP + H(+)</text>
        <dbReference type="Rhea" id="RHEA:46608"/>
        <dbReference type="Rhea" id="RHEA-COMP:11060"/>
        <dbReference type="Rhea" id="RHEA-COMP:11605"/>
        <dbReference type="ChEBI" id="CHEBI:15378"/>
        <dbReference type="ChEBI" id="CHEBI:30013"/>
        <dbReference type="ChEBI" id="CHEBI:30616"/>
        <dbReference type="ChEBI" id="CHEBI:61977"/>
        <dbReference type="ChEBI" id="CHEBI:456216"/>
        <dbReference type="EC" id="2.7.11.1"/>
    </reaction>
</comment>
<evidence type="ECO:0000256" key="2">
    <source>
        <dbReference type="ARBA" id="ARBA00022527"/>
    </source>
</evidence>
<evidence type="ECO:0000256" key="1">
    <source>
        <dbReference type="ARBA" id="ARBA00012513"/>
    </source>
</evidence>
<reference evidence="12" key="1">
    <citation type="submission" date="2021-04" db="EMBL/GenBank/DDBJ databases">
        <title>Genome sequence of Woronichinia naegeliana from Washington state freshwater lake bloom.</title>
        <authorList>
            <person name="Dreher T.W."/>
        </authorList>
    </citation>
    <scope>NUCLEOTIDE SEQUENCE</scope>
    <source>
        <strain evidence="12">WA131</strain>
    </source>
</reference>
<dbReference type="SMART" id="SM00220">
    <property type="entry name" value="S_TKc"/>
    <property type="match status" value="1"/>
</dbReference>
<keyword evidence="6 9" id="KW-0067">ATP-binding</keyword>
<dbReference type="PANTHER" id="PTHR24363:SF0">
    <property type="entry name" value="SERINE_THREONINE KINASE LIKE DOMAIN CONTAINING 1"/>
    <property type="match status" value="1"/>
</dbReference>
<evidence type="ECO:0000256" key="4">
    <source>
        <dbReference type="ARBA" id="ARBA00022741"/>
    </source>
</evidence>
<sequence length="678" mass="75892">MNQSIKPGKLINDRYLIQLTLGQGRFSRTHLADDTHRFHEPCIIKEFSPQIQDPVVRQTTAQLFQRQAEILYRIYHSQIANFREFFRVQQGDQIRLFLVQDYIEGETYQNLLSLRRSQGRTFSEAEVLELLQNLLPIVEYLHQEGIVHRDICPENIICRELDHLPVLIDFGSVKPIVAKPEIKAASGQPSTSWVLSQFGKMNYSTQEQPEEIVTPERDFYSLAITILVLLTGKDFTANRDQANDWEKILSELSLRPRFHQTLARMLAMPPILSPLSAKELISLLQTTPISLSNGVDSTAKANSSVSESLSPTISPESTMPPTASISGRLPIKEPETNTSPSSRSRLTQPISTELSALEKSPVLGCFGKIVLLLVLIVASGGIGWFAGKLWLSQVFQSLTNPTVQPSLDVPLSPATPVEPSPSSSSSAIASGVNSDLNSDLEIKNTIRSRRLKLGIDRQFFQSLVDERLQETNPNLSINDNQEKMAWNQMAQQLLDQLEKLDPTALSSLGKYTPEQRETWKPRVNQLHLSSRTLMDLVNVQFLAAFPDQENQDVLNKPLGQVWSAIAVNQLKSLESGQNYELLTLNTNETPLQVSGHLEVGGGKAYALPIPEGKFMEVKLDAPNDALISVYSPTGKEVILENSRLHQWSGLLSESGHYEFVVMSKGKQPLDYQLNIRVW</sequence>
<feature type="region of interest" description="Disordered" evidence="10">
    <location>
        <begin position="306"/>
        <end position="347"/>
    </location>
</feature>
<evidence type="ECO:0000256" key="6">
    <source>
        <dbReference type="ARBA" id="ARBA00022840"/>
    </source>
</evidence>
<dbReference type="InterPro" id="IPR017441">
    <property type="entry name" value="Protein_kinase_ATP_BS"/>
</dbReference>
<evidence type="ECO:0000256" key="7">
    <source>
        <dbReference type="ARBA" id="ARBA00047899"/>
    </source>
</evidence>
<gene>
    <name evidence="12" type="ORF">KA717_30315</name>
</gene>
<evidence type="ECO:0000256" key="9">
    <source>
        <dbReference type="PROSITE-ProRule" id="PRU10141"/>
    </source>
</evidence>
<evidence type="ECO:0000256" key="3">
    <source>
        <dbReference type="ARBA" id="ARBA00022679"/>
    </source>
</evidence>
<feature type="compositionally biased region" description="Low complexity" evidence="10">
    <location>
        <begin position="412"/>
        <end position="430"/>
    </location>
</feature>
<feature type="compositionally biased region" description="Polar residues" evidence="10">
    <location>
        <begin position="336"/>
        <end position="347"/>
    </location>
</feature>
<dbReference type="Gene3D" id="2.60.120.380">
    <property type="match status" value="1"/>
</dbReference>
<dbReference type="Gene3D" id="1.10.510.10">
    <property type="entry name" value="Transferase(Phosphotransferase) domain 1"/>
    <property type="match status" value="1"/>
</dbReference>
<dbReference type="KEGG" id="wna:KA717_30315"/>
<evidence type="ECO:0000259" key="11">
    <source>
        <dbReference type="PROSITE" id="PS50011"/>
    </source>
</evidence>
<keyword evidence="3" id="KW-0808">Transferase</keyword>